<dbReference type="KEGG" id="psuf:A1sIA56_02425"/>
<accession>A0A249KGD0</accession>
<dbReference type="OrthoDB" id="823440at2"/>
<dbReference type="SUPFAM" id="SSF53335">
    <property type="entry name" value="S-adenosyl-L-methionine-dependent methyltransferases"/>
    <property type="match status" value="1"/>
</dbReference>
<dbReference type="InterPro" id="IPR029063">
    <property type="entry name" value="SAM-dependent_MTases_sf"/>
</dbReference>
<keyword evidence="2" id="KW-1185">Reference proteome</keyword>
<proteinExistence type="predicted"/>
<protein>
    <submittedName>
        <fullName evidence="1">Putative methyltransferase</fullName>
    </submittedName>
</protein>
<dbReference type="Pfam" id="PF13578">
    <property type="entry name" value="Methyltransf_24"/>
    <property type="match status" value="1"/>
</dbReference>
<organism evidence="1 2">
    <name type="scientific">Candidatus Planktophila sulfonica</name>
    <dbReference type="NCBI Taxonomy" id="1884904"/>
    <lineage>
        <taxon>Bacteria</taxon>
        <taxon>Bacillati</taxon>
        <taxon>Actinomycetota</taxon>
        <taxon>Actinomycetes</taxon>
        <taxon>Candidatus Nanopelagicales</taxon>
        <taxon>Candidatus Nanopelagicaceae</taxon>
        <taxon>Candidatus Planktophila</taxon>
    </lineage>
</organism>
<dbReference type="EMBL" id="CP016773">
    <property type="protein sequence ID" value="ASY15775.1"/>
    <property type="molecule type" value="Genomic_DNA"/>
</dbReference>
<keyword evidence="1" id="KW-0808">Transferase</keyword>
<dbReference type="GO" id="GO:0032259">
    <property type="term" value="P:methylation"/>
    <property type="evidence" value="ECO:0007669"/>
    <property type="project" value="UniProtKB-KW"/>
</dbReference>
<dbReference type="Gene3D" id="3.40.50.150">
    <property type="entry name" value="Vaccinia Virus protein VP39"/>
    <property type="match status" value="1"/>
</dbReference>
<dbReference type="RefSeq" id="WP_095673370.1">
    <property type="nucleotide sequence ID" value="NZ_CP016773.1"/>
</dbReference>
<keyword evidence="1" id="KW-0489">Methyltransferase</keyword>
<reference evidence="1 2" key="1">
    <citation type="submission" date="2016-07" db="EMBL/GenBank/DDBJ databases">
        <title>High microdiversification within the ubiquitous acI lineage of Actinobacteria.</title>
        <authorList>
            <person name="Neuenschwander S.M."/>
            <person name="Salcher M."/>
            <person name="Ghai R."/>
            <person name="Pernthaler J."/>
        </authorList>
    </citation>
    <scope>NUCLEOTIDE SEQUENCE [LARGE SCALE GENOMIC DNA]</scope>
    <source>
        <strain evidence="1">MMS-IA-56</strain>
    </source>
</reference>
<evidence type="ECO:0000313" key="1">
    <source>
        <dbReference type="EMBL" id="ASY15775.1"/>
    </source>
</evidence>
<sequence length="252" mass="27602">MLSLMILLIALLLLAISFYQIRILKRINEKLIKLVAPERDVRRIAKAQSEAAWENYRQGEFYSQLLRLIDLSAPIPSTRSWAASPDVLLTLLDLAKSSKPTRILDLGSGMSTLVLAKSAPQATITSIDNSAEYAGKTKRLLAAHGVTNVDVRIAPLTPHASGVDWYDLSQLNDVTNIDLLFIDGPPGSKNPKARHPAIVECISKLSPRAIIVIDDAGREGEKDMAHEFAKALPSHTLEFLSHEKGTAVLLPN</sequence>
<dbReference type="AlphaFoldDB" id="A0A249KGD0"/>
<dbReference type="GO" id="GO:0008168">
    <property type="term" value="F:methyltransferase activity"/>
    <property type="evidence" value="ECO:0007669"/>
    <property type="project" value="UniProtKB-KW"/>
</dbReference>
<dbReference type="Proteomes" id="UP000217215">
    <property type="component" value="Chromosome"/>
</dbReference>
<dbReference type="CDD" id="cd02440">
    <property type="entry name" value="AdoMet_MTases"/>
    <property type="match status" value="1"/>
</dbReference>
<gene>
    <name evidence="1" type="ORF">A1sIA56_02425</name>
</gene>
<name>A0A249KGD0_9ACTN</name>
<evidence type="ECO:0000313" key="2">
    <source>
        <dbReference type="Proteomes" id="UP000217215"/>
    </source>
</evidence>